<evidence type="ECO:0000313" key="3">
    <source>
        <dbReference type="EMBL" id="TXG91199.1"/>
    </source>
</evidence>
<accession>A0A6P2CEN4</accession>
<dbReference type="PROSITE" id="PS52050">
    <property type="entry name" value="WYL"/>
    <property type="match status" value="1"/>
</dbReference>
<evidence type="ECO:0000313" key="4">
    <source>
        <dbReference type="Proteomes" id="UP000471120"/>
    </source>
</evidence>
<feature type="domain" description="WCX" evidence="2">
    <location>
        <begin position="253"/>
        <end position="327"/>
    </location>
</feature>
<evidence type="ECO:0000259" key="2">
    <source>
        <dbReference type="Pfam" id="PF25583"/>
    </source>
</evidence>
<evidence type="ECO:0000259" key="1">
    <source>
        <dbReference type="Pfam" id="PF13280"/>
    </source>
</evidence>
<protein>
    <submittedName>
        <fullName evidence="3">YafY family transcriptional regulator</fullName>
    </submittedName>
</protein>
<feature type="domain" description="WYL" evidence="1">
    <location>
        <begin position="152"/>
        <end position="215"/>
    </location>
</feature>
<sequence>MATRTDKVERFLNLVICLLSTRQFLSADRIRASVAGYDRDGSDEAFSRMFERDKNELRDLGVPLETGPVSRTSAVEGYRIDRTAYELADIDLTSEEAAAVAVAVRLWDSPELVSAAQSAVTKLRSVGVQVEADTSAESMTALASRVRGAEPTLDTLIGAIDAGRRVTFDHRSSPAAPLRTRTVEPWGVVTANGRWYLVGHDVDRDAPRTFRLSRIVGDVTPTGARGAVHRPDGVDLRAIVREATASAEPATAPARVWVADERAHELRRLGTAAGEQVLRGRTGTVLAIPARSLGWLARTIAGYGTDAVALDPPELQNAVVEELRGALAAPGGEVIAR</sequence>
<reference evidence="3 4" key="1">
    <citation type="submission" date="2018-07" db="EMBL/GenBank/DDBJ databases">
        <title>Genome sequence of Rhodococcus rhodnii ATCC 35071 from Rhodnius prolixus.</title>
        <authorList>
            <person name="Patel V."/>
            <person name="Vogel K.J."/>
        </authorList>
    </citation>
    <scope>NUCLEOTIDE SEQUENCE [LARGE SCALE GENOMIC DNA]</scope>
    <source>
        <strain evidence="3 4">ATCC 35071</strain>
    </source>
</reference>
<dbReference type="EMBL" id="QRCM01000001">
    <property type="protein sequence ID" value="TXG91199.1"/>
    <property type="molecule type" value="Genomic_DNA"/>
</dbReference>
<dbReference type="RefSeq" id="WP_010836278.1">
    <property type="nucleotide sequence ID" value="NZ_QRCM01000001.1"/>
</dbReference>
<dbReference type="InterPro" id="IPR026881">
    <property type="entry name" value="WYL_dom"/>
</dbReference>
<dbReference type="InterPro" id="IPR057727">
    <property type="entry name" value="WCX_dom"/>
</dbReference>
<dbReference type="Proteomes" id="UP000471120">
    <property type="component" value="Unassembled WGS sequence"/>
</dbReference>
<gene>
    <name evidence="3" type="ORF">DW322_14455</name>
</gene>
<dbReference type="InterPro" id="IPR051534">
    <property type="entry name" value="CBASS_pafABC_assoc_protein"/>
</dbReference>
<name>A0A6P2CEN4_9NOCA</name>
<proteinExistence type="predicted"/>
<dbReference type="PANTHER" id="PTHR34580">
    <property type="match status" value="1"/>
</dbReference>
<comment type="caution">
    <text evidence="3">The sequence shown here is derived from an EMBL/GenBank/DDBJ whole genome shotgun (WGS) entry which is preliminary data.</text>
</comment>
<dbReference type="Pfam" id="PF25583">
    <property type="entry name" value="WCX"/>
    <property type="match status" value="1"/>
</dbReference>
<dbReference type="AlphaFoldDB" id="A0A6P2CEN4"/>
<dbReference type="Pfam" id="PF13280">
    <property type="entry name" value="WYL"/>
    <property type="match status" value="1"/>
</dbReference>
<organism evidence="3 4">
    <name type="scientific">Rhodococcus rhodnii</name>
    <dbReference type="NCBI Taxonomy" id="38312"/>
    <lineage>
        <taxon>Bacteria</taxon>
        <taxon>Bacillati</taxon>
        <taxon>Actinomycetota</taxon>
        <taxon>Actinomycetes</taxon>
        <taxon>Mycobacteriales</taxon>
        <taxon>Nocardiaceae</taxon>
        <taxon>Rhodococcus</taxon>
    </lineage>
</organism>
<dbReference type="PANTHER" id="PTHR34580:SF3">
    <property type="entry name" value="PROTEIN PAFB"/>
    <property type="match status" value="1"/>
</dbReference>